<organism evidence="2 3">
    <name type="scientific">Lichenibacterium ramalinae</name>
    <dbReference type="NCBI Taxonomy" id="2316527"/>
    <lineage>
        <taxon>Bacteria</taxon>
        <taxon>Pseudomonadati</taxon>
        <taxon>Pseudomonadota</taxon>
        <taxon>Alphaproteobacteria</taxon>
        <taxon>Hyphomicrobiales</taxon>
        <taxon>Lichenihabitantaceae</taxon>
        <taxon>Lichenibacterium</taxon>
    </lineage>
</organism>
<feature type="chain" id="PRO_5020963313" description="Flagella basal body P-ring formation protein FlgA C-terminal domain-containing protein" evidence="1">
    <location>
        <begin position="23"/>
        <end position="220"/>
    </location>
</feature>
<reference evidence="2 3" key="2">
    <citation type="submission" date="2019-02" db="EMBL/GenBank/DDBJ databases">
        <title>'Lichenibacterium ramalinii' gen. nov. sp. nov., 'Lichenibacterium minor' gen. nov. sp. nov.</title>
        <authorList>
            <person name="Pankratov T."/>
        </authorList>
    </citation>
    <scope>NUCLEOTIDE SEQUENCE [LARGE SCALE GENOMIC DNA]</scope>
    <source>
        <strain evidence="2 3">RmlP001</strain>
    </source>
</reference>
<proteinExistence type="predicted"/>
<gene>
    <name evidence="2" type="ORF">D3272_17665</name>
</gene>
<dbReference type="RefSeq" id="WP_129220539.1">
    <property type="nucleotide sequence ID" value="NZ_QYBC01000015.1"/>
</dbReference>
<evidence type="ECO:0000256" key="1">
    <source>
        <dbReference type="SAM" id="SignalP"/>
    </source>
</evidence>
<dbReference type="OrthoDB" id="481082at2"/>
<accession>A0A4Q2R9C1</accession>
<keyword evidence="3" id="KW-1185">Reference proteome</keyword>
<dbReference type="Proteomes" id="UP000289411">
    <property type="component" value="Unassembled WGS sequence"/>
</dbReference>
<keyword evidence="1" id="KW-0732">Signal</keyword>
<dbReference type="AlphaFoldDB" id="A0A4Q2R9C1"/>
<evidence type="ECO:0000313" key="3">
    <source>
        <dbReference type="Proteomes" id="UP000289411"/>
    </source>
</evidence>
<name>A0A4Q2R9C1_9HYPH</name>
<evidence type="ECO:0008006" key="4">
    <source>
        <dbReference type="Google" id="ProtNLM"/>
    </source>
</evidence>
<sequence length="220" mass="22588">MPPALFLSAGLAVLLGSAAPLAARATDLAGLPAYRGRVDLFTLTPRGEIDGLVLADGLEVKTPPHLSDAVAAAVRRGDTVTVLGLKAAALPLVQAMSISDEATGLTVRDEGPGWPAAVRHDDGAAPPEPRRGLRARIRLVLHGMRGEVNGAVLDDGTVLRLPPPDAVRLGAVLAPGRVVVVDGLSRSWSLGTVIEISAVGTAADRMTPVGPAANGMEQHR</sequence>
<dbReference type="EMBL" id="QYBC01000015">
    <property type="protein sequence ID" value="RYB03252.1"/>
    <property type="molecule type" value="Genomic_DNA"/>
</dbReference>
<protein>
    <recommendedName>
        <fullName evidence="4">Flagella basal body P-ring formation protein FlgA C-terminal domain-containing protein</fullName>
    </recommendedName>
</protein>
<comment type="caution">
    <text evidence="2">The sequence shown here is derived from an EMBL/GenBank/DDBJ whole genome shotgun (WGS) entry which is preliminary data.</text>
</comment>
<evidence type="ECO:0000313" key="2">
    <source>
        <dbReference type="EMBL" id="RYB03252.1"/>
    </source>
</evidence>
<reference evidence="2 3" key="1">
    <citation type="submission" date="2018-09" db="EMBL/GenBank/DDBJ databases">
        <authorList>
            <person name="Grouzdev D.S."/>
            <person name="Krutkina M.S."/>
        </authorList>
    </citation>
    <scope>NUCLEOTIDE SEQUENCE [LARGE SCALE GENOMIC DNA]</scope>
    <source>
        <strain evidence="2 3">RmlP001</strain>
    </source>
</reference>
<feature type="signal peptide" evidence="1">
    <location>
        <begin position="1"/>
        <end position="22"/>
    </location>
</feature>